<comment type="caution">
    <text evidence="2">The sequence shown here is derived from an EMBL/GenBank/DDBJ whole genome shotgun (WGS) entry which is preliminary data.</text>
</comment>
<dbReference type="SUPFAM" id="SSF51658">
    <property type="entry name" value="Xylose isomerase-like"/>
    <property type="match status" value="1"/>
</dbReference>
<gene>
    <name evidence="2" type="ORF">ACFSKK_03285</name>
</gene>
<dbReference type="InterPro" id="IPR036237">
    <property type="entry name" value="Xyl_isomerase-like_sf"/>
</dbReference>
<feature type="domain" description="Xylose isomerase-like TIM barrel" evidence="1">
    <location>
        <begin position="20"/>
        <end position="258"/>
    </location>
</feature>
<name>A0ABW5BT65_9BACI</name>
<dbReference type="Gene3D" id="3.20.20.150">
    <property type="entry name" value="Divalent-metal-dependent TIM barrel enzymes"/>
    <property type="match status" value="1"/>
</dbReference>
<dbReference type="GO" id="GO:0016853">
    <property type="term" value="F:isomerase activity"/>
    <property type="evidence" value="ECO:0007669"/>
    <property type="project" value="UniProtKB-KW"/>
</dbReference>
<dbReference type="InterPro" id="IPR013022">
    <property type="entry name" value="Xyl_isomerase-like_TIM-brl"/>
</dbReference>
<proteinExistence type="predicted"/>
<organism evidence="2 3">
    <name type="scientific">Metabacillus endolithicus</name>
    <dbReference type="NCBI Taxonomy" id="1535204"/>
    <lineage>
        <taxon>Bacteria</taxon>
        <taxon>Bacillati</taxon>
        <taxon>Bacillota</taxon>
        <taxon>Bacilli</taxon>
        <taxon>Bacillales</taxon>
        <taxon>Bacillaceae</taxon>
        <taxon>Metabacillus</taxon>
    </lineage>
</organism>
<dbReference type="EMBL" id="JBHUIK010000001">
    <property type="protein sequence ID" value="MFD2212731.1"/>
    <property type="molecule type" value="Genomic_DNA"/>
</dbReference>
<dbReference type="InterPro" id="IPR050312">
    <property type="entry name" value="IolE/XylAMocC-like"/>
</dbReference>
<accession>A0ABW5BT65</accession>
<keyword evidence="3" id="KW-1185">Reference proteome</keyword>
<keyword evidence="2" id="KW-0413">Isomerase</keyword>
<dbReference type="Proteomes" id="UP001597318">
    <property type="component" value="Unassembled WGS sequence"/>
</dbReference>
<evidence type="ECO:0000313" key="3">
    <source>
        <dbReference type="Proteomes" id="UP001597318"/>
    </source>
</evidence>
<sequence>MIRGLTKAGLGELKDDKQLIELAAEYGFQSVDLDAKSFIDTYGLDHAKEILSENDVVIGSIGLSVEWRKSDDEFSGSLPNLILEAQAAKELNCSRCCTYILPSTDLKSAHLMSLAVKRLRICAEILNAYDIRLGLEYVGPHHLRDTWKNPFIWTQEETLSLIDAIGLSNVGLLLDSYHWHTTGLSSEDIANLNENQIVHVHINDAANIPVEELKDNERLYTGEGIIDLELFLKSVKKTGYNGPIAQEVLTSKQATQSIEDILKRSKAGFDKVFNNL</sequence>
<dbReference type="RefSeq" id="WP_247341850.1">
    <property type="nucleotide sequence ID" value="NZ_CP095550.1"/>
</dbReference>
<dbReference type="PANTHER" id="PTHR12110">
    <property type="entry name" value="HYDROXYPYRUVATE ISOMERASE"/>
    <property type="match status" value="1"/>
</dbReference>
<protein>
    <submittedName>
        <fullName evidence="2">Sugar phosphate isomerase/epimerase family protein</fullName>
    </submittedName>
</protein>
<evidence type="ECO:0000313" key="2">
    <source>
        <dbReference type="EMBL" id="MFD2212731.1"/>
    </source>
</evidence>
<dbReference type="Pfam" id="PF01261">
    <property type="entry name" value="AP_endonuc_2"/>
    <property type="match status" value="1"/>
</dbReference>
<reference evidence="3" key="1">
    <citation type="journal article" date="2019" name="Int. J. Syst. Evol. Microbiol.">
        <title>The Global Catalogue of Microorganisms (GCM) 10K type strain sequencing project: providing services to taxonomists for standard genome sequencing and annotation.</title>
        <authorList>
            <consortium name="The Broad Institute Genomics Platform"/>
            <consortium name="The Broad Institute Genome Sequencing Center for Infectious Disease"/>
            <person name="Wu L."/>
            <person name="Ma J."/>
        </authorList>
    </citation>
    <scope>NUCLEOTIDE SEQUENCE [LARGE SCALE GENOMIC DNA]</scope>
    <source>
        <strain evidence="3">CGMCC 1.15474</strain>
    </source>
</reference>
<evidence type="ECO:0000259" key="1">
    <source>
        <dbReference type="Pfam" id="PF01261"/>
    </source>
</evidence>